<feature type="coiled-coil region" evidence="15">
    <location>
        <begin position="1"/>
        <end position="28"/>
    </location>
</feature>
<comment type="caution">
    <text evidence="17">The sequence shown here is derived from an EMBL/GenBank/DDBJ whole genome shotgun (WGS) entry which is preliminary data.</text>
</comment>
<keyword evidence="11 14" id="KW-0175">Coiled coil</keyword>
<dbReference type="EC" id="2.3.2.27" evidence="14"/>
<evidence type="ECO:0000256" key="11">
    <source>
        <dbReference type="ARBA" id="ARBA00023054"/>
    </source>
</evidence>
<dbReference type="PANTHER" id="PTHR23163">
    <property type="entry name" value="RING FINGER PROTEIN-RELATED"/>
    <property type="match status" value="1"/>
</dbReference>
<proteinExistence type="inferred from homology"/>
<feature type="domain" description="RING-type" evidence="16">
    <location>
        <begin position="68"/>
        <end position="107"/>
    </location>
</feature>
<evidence type="ECO:0000256" key="8">
    <source>
        <dbReference type="ARBA" id="ARBA00022786"/>
    </source>
</evidence>
<evidence type="ECO:0000256" key="14">
    <source>
        <dbReference type="RuleBase" id="RU365038"/>
    </source>
</evidence>
<dbReference type="InterPro" id="IPR013083">
    <property type="entry name" value="Znf_RING/FYVE/PHD"/>
</dbReference>
<keyword evidence="9 14" id="KW-0862">Zinc</keyword>
<evidence type="ECO:0000256" key="1">
    <source>
        <dbReference type="ARBA" id="ARBA00000900"/>
    </source>
</evidence>
<dbReference type="InterPro" id="IPR013956">
    <property type="entry name" value="E3_ubiquit_lig_Bre1"/>
</dbReference>
<evidence type="ECO:0000256" key="2">
    <source>
        <dbReference type="ARBA" id="ARBA00004123"/>
    </source>
</evidence>
<evidence type="ECO:0000256" key="13">
    <source>
        <dbReference type="PROSITE-ProRule" id="PRU00175"/>
    </source>
</evidence>
<evidence type="ECO:0000256" key="12">
    <source>
        <dbReference type="ARBA" id="ARBA00023242"/>
    </source>
</evidence>
<dbReference type="PROSITE" id="PS50089">
    <property type="entry name" value="ZF_RING_2"/>
    <property type="match status" value="1"/>
</dbReference>
<comment type="pathway">
    <text evidence="3 14">Protein modification; protein ubiquitination.</text>
</comment>
<accession>A0ABV2ANA4</accession>
<comment type="subcellular location">
    <subcellularLocation>
        <location evidence="2 14">Nucleus</location>
    </subcellularLocation>
</comment>
<evidence type="ECO:0000256" key="4">
    <source>
        <dbReference type="ARBA" id="ARBA00005555"/>
    </source>
</evidence>
<dbReference type="InterPro" id="IPR017907">
    <property type="entry name" value="Znf_RING_CS"/>
</dbReference>
<evidence type="ECO:0000256" key="3">
    <source>
        <dbReference type="ARBA" id="ARBA00004906"/>
    </source>
</evidence>
<keyword evidence="8 14" id="KW-0833">Ubl conjugation pathway</keyword>
<evidence type="ECO:0000256" key="10">
    <source>
        <dbReference type="ARBA" id="ARBA00022853"/>
    </source>
</evidence>
<name>A0ABV2ANA4_9EUKA</name>
<protein>
    <recommendedName>
        <fullName evidence="14">E3 ubiquitin protein ligase</fullName>
        <ecNumber evidence="14">2.3.2.27</ecNumber>
    </recommendedName>
</protein>
<evidence type="ECO:0000256" key="7">
    <source>
        <dbReference type="ARBA" id="ARBA00022771"/>
    </source>
</evidence>
<dbReference type="SUPFAM" id="SSF57850">
    <property type="entry name" value="RING/U-box"/>
    <property type="match status" value="1"/>
</dbReference>
<evidence type="ECO:0000256" key="5">
    <source>
        <dbReference type="ARBA" id="ARBA00022679"/>
    </source>
</evidence>
<evidence type="ECO:0000256" key="9">
    <source>
        <dbReference type="ARBA" id="ARBA00022833"/>
    </source>
</evidence>
<keyword evidence="7 13" id="KW-0863">Zinc-finger</keyword>
<keyword evidence="18" id="KW-1185">Reference proteome</keyword>
<dbReference type="PANTHER" id="PTHR23163:SF0">
    <property type="entry name" value="E3 UBIQUITIN-PROTEIN LIGASE BRE1"/>
    <property type="match status" value="1"/>
</dbReference>
<keyword evidence="10 14" id="KW-0156">Chromatin regulator</keyword>
<evidence type="ECO:0000259" key="16">
    <source>
        <dbReference type="PROSITE" id="PS50089"/>
    </source>
</evidence>
<evidence type="ECO:0000256" key="6">
    <source>
        <dbReference type="ARBA" id="ARBA00022723"/>
    </source>
</evidence>
<keyword evidence="5 14" id="KW-0808">Transferase</keyword>
<dbReference type="Proteomes" id="UP001439008">
    <property type="component" value="Unassembled WGS sequence"/>
</dbReference>
<keyword evidence="12 14" id="KW-0539">Nucleus</keyword>
<evidence type="ECO:0000313" key="17">
    <source>
        <dbReference type="EMBL" id="MES1921137.1"/>
    </source>
</evidence>
<evidence type="ECO:0000313" key="18">
    <source>
        <dbReference type="Proteomes" id="UP001439008"/>
    </source>
</evidence>
<sequence length="120" mass="14040">MQKSESKIKDLKLKNEKLNLEMASILNKEKESNKKIDMTNKDEIKNYSSSDICNMKIELEHYKKKVFCVVFNLREKNTIIGNCLHVFCNVCVNKTVSSRLRKCPVCQKAFNLEACREIYL</sequence>
<dbReference type="Pfam" id="PF13920">
    <property type="entry name" value="zf-C3HC4_3"/>
    <property type="match status" value="1"/>
</dbReference>
<comment type="catalytic activity">
    <reaction evidence="1 14">
        <text>S-ubiquitinyl-[E2 ubiquitin-conjugating enzyme]-L-cysteine + [acceptor protein]-L-lysine = [E2 ubiquitin-conjugating enzyme]-L-cysteine + N(6)-ubiquitinyl-[acceptor protein]-L-lysine.</text>
        <dbReference type="EC" id="2.3.2.27"/>
    </reaction>
</comment>
<gene>
    <name evidence="17" type="ORF">MHBO_002716</name>
</gene>
<dbReference type="Gene3D" id="3.30.40.10">
    <property type="entry name" value="Zinc/RING finger domain, C3HC4 (zinc finger)"/>
    <property type="match status" value="1"/>
</dbReference>
<reference evidence="17 18" key="1">
    <citation type="journal article" date="2024" name="BMC Biol.">
        <title>Comparative genomics of Ascetosporea gives new insight into the evolutionary basis for animal parasitism in Rhizaria.</title>
        <authorList>
            <person name="Hiltunen Thoren M."/>
            <person name="Onut-Brannstrom I."/>
            <person name="Alfjorden A."/>
            <person name="Peckova H."/>
            <person name="Swords F."/>
            <person name="Hooper C."/>
            <person name="Holzer A.S."/>
            <person name="Bass D."/>
            <person name="Burki F."/>
        </authorList>
    </citation>
    <scope>NUCLEOTIDE SEQUENCE [LARGE SCALE GENOMIC DNA]</scope>
    <source>
        <strain evidence="17">20-A016</strain>
    </source>
</reference>
<keyword evidence="6 14" id="KW-0479">Metal-binding</keyword>
<dbReference type="PROSITE" id="PS00518">
    <property type="entry name" value="ZF_RING_1"/>
    <property type="match status" value="1"/>
</dbReference>
<dbReference type="InterPro" id="IPR001841">
    <property type="entry name" value="Znf_RING"/>
</dbReference>
<dbReference type="EMBL" id="JBDODL010001104">
    <property type="protein sequence ID" value="MES1921137.1"/>
    <property type="molecule type" value="Genomic_DNA"/>
</dbReference>
<organism evidence="17 18">
    <name type="scientific">Bonamia ostreae</name>
    <dbReference type="NCBI Taxonomy" id="126728"/>
    <lineage>
        <taxon>Eukaryota</taxon>
        <taxon>Sar</taxon>
        <taxon>Rhizaria</taxon>
        <taxon>Endomyxa</taxon>
        <taxon>Ascetosporea</taxon>
        <taxon>Haplosporida</taxon>
        <taxon>Bonamia</taxon>
    </lineage>
</organism>
<comment type="similarity">
    <text evidence="4 14">Belongs to the BRE1 family.</text>
</comment>
<evidence type="ECO:0000256" key="15">
    <source>
        <dbReference type="SAM" id="Coils"/>
    </source>
</evidence>